<dbReference type="InterPro" id="IPR000192">
    <property type="entry name" value="Aminotrans_V_dom"/>
</dbReference>
<dbReference type="PANTHER" id="PTHR11601:SF50">
    <property type="entry name" value="CYSTEINE DESULFURASE ISCS 2-RELATED"/>
    <property type="match status" value="1"/>
</dbReference>
<evidence type="ECO:0000256" key="1">
    <source>
        <dbReference type="ARBA" id="ARBA00001933"/>
    </source>
</evidence>
<keyword evidence="5" id="KW-1185">Reference proteome</keyword>
<dbReference type="InterPro" id="IPR016454">
    <property type="entry name" value="Cysteine_dSase"/>
</dbReference>
<evidence type="ECO:0000313" key="5">
    <source>
        <dbReference type="Proteomes" id="UP000189857"/>
    </source>
</evidence>
<dbReference type="SUPFAM" id="SSF53383">
    <property type="entry name" value="PLP-dependent transferases"/>
    <property type="match status" value="1"/>
</dbReference>
<dbReference type="Pfam" id="PF00266">
    <property type="entry name" value="Aminotran_5"/>
    <property type="match status" value="1"/>
</dbReference>
<evidence type="ECO:0000256" key="2">
    <source>
        <dbReference type="ARBA" id="ARBA00022898"/>
    </source>
</evidence>
<dbReference type="InterPro" id="IPR015424">
    <property type="entry name" value="PyrdxlP-dep_Trfase"/>
</dbReference>
<dbReference type="EMBL" id="FUXA01000006">
    <property type="protein sequence ID" value="SJZ57007.1"/>
    <property type="molecule type" value="Genomic_DNA"/>
</dbReference>
<dbReference type="Gene3D" id="3.90.1150.10">
    <property type="entry name" value="Aspartate Aminotransferase, domain 1"/>
    <property type="match status" value="1"/>
</dbReference>
<feature type="domain" description="Aminotransferase class V" evidence="3">
    <location>
        <begin position="4"/>
        <end position="362"/>
    </location>
</feature>
<evidence type="ECO:0000313" key="4">
    <source>
        <dbReference type="EMBL" id="SJZ57007.1"/>
    </source>
</evidence>
<dbReference type="InterPro" id="IPR015421">
    <property type="entry name" value="PyrdxlP-dep_Trfase_major"/>
</dbReference>
<reference evidence="4 5" key="1">
    <citation type="submission" date="2017-02" db="EMBL/GenBank/DDBJ databases">
        <authorList>
            <person name="Peterson S.W."/>
        </authorList>
    </citation>
    <scope>NUCLEOTIDE SEQUENCE [LARGE SCALE GENOMIC DNA]</scope>
    <source>
        <strain evidence="4 5">ATCC 17233</strain>
    </source>
</reference>
<proteinExistence type="predicted"/>
<dbReference type="AlphaFoldDB" id="A0A1T4LQU0"/>
<dbReference type="OrthoDB" id="9808002at2"/>
<protein>
    <submittedName>
        <fullName evidence="4">Cysteine desulfurase</fullName>
    </submittedName>
</protein>
<evidence type="ECO:0000259" key="3">
    <source>
        <dbReference type="Pfam" id="PF00266"/>
    </source>
</evidence>
<dbReference type="PANTHER" id="PTHR11601">
    <property type="entry name" value="CYSTEINE DESULFURYLASE FAMILY MEMBER"/>
    <property type="match status" value="1"/>
</dbReference>
<dbReference type="Gene3D" id="1.10.260.50">
    <property type="match status" value="1"/>
</dbReference>
<dbReference type="Proteomes" id="UP000189857">
    <property type="component" value="Unassembled WGS sequence"/>
</dbReference>
<dbReference type="PIRSF" id="PIRSF005572">
    <property type="entry name" value="NifS"/>
    <property type="match status" value="1"/>
</dbReference>
<name>A0A1T4LQU0_9FIRM</name>
<sequence length="380" mass="41450">MEAYFDNSATTRVYPAVKDIMIKVMDEDYGNPSSLHMKGIVAERYIKKAAESIAKTLRVKPEELIFTSGGTESNNLAIIGTALARKRLGNHIISTQIEHASVHATLDFLKSLGFEVTLVGTNDKGIIDPKEVLDAVREDTILVSCMYVNNEIGAIEPVEEIAAGVKKINPEIYMHVDAIQAYGKIPVYPTKIGADLVSISGHKIHGPKGSGALYVKKGLLIKPIIYGGGQGNGMRSGTENVPAIAGFGVAAEESFRDFDAKIEHIRDVKNYLIEKMTSLPDVFNNSGDAPHIASFSFVGVRSEVMLHSLEDSNIYTSSGSACSSHKRAASNVLTSIGLSKDRLESTLRFSIGEDNTREQVDYIFETISKLLPVLRQFTRK</sequence>
<dbReference type="GO" id="GO:0003824">
    <property type="term" value="F:catalytic activity"/>
    <property type="evidence" value="ECO:0007669"/>
    <property type="project" value="UniProtKB-ARBA"/>
</dbReference>
<dbReference type="Gene3D" id="3.40.640.10">
    <property type="entry name" value="Type I PLP-dependent aspartate aminotransferase-like (Major domain)"/>
    <property type="match status" value="1"/>
</dbReference>
<organism evidence="4 5">
    <name type="scientific">Eubacterium ruminantium</name>
    <dbReference type="NCBI Taxonomy" id="42322"/>
    <lineage>
        <taxon>Bacteria</taxon>
        <taxon>Bacillati</taxon>
        <taxon>Bacillota</taxon>
        <taxon>Clostridia</taxon>
        <taxon>Eubacteriales</taxon>
        <taxon>Eubacteriaceae</taxon>
        <taxon>Eubacterium</taxon>
    </lineage>
</organism>
<accession>A0A1T4LQU0</accession>
<keyword evidence="2" id="KW-0663">Pyridoxal phosphate</keyword>
<dbReference type="InterPro" id="IPR015422">
    <property type="entry name" value="PyrdxlP-dep_Trfase_small"/>
</dbReference>
<dbReference type="RefSeq" id="WP_078786737.1">
    <property type="nucleotide sequence ID" value="NZ_FMTO01000004.1"/>
</dbReference>
<comment type="cofactor">
    <cofactor evidence="1">
        <name>pyridoxal 5'-phosphate</name>
        <dbReference type="ChEBI" id="CHEBI:597326"/>
    </cofactor>
</comment>
<gene>
    <name evidence="4" type="ORF">SAMN02745110_00880</name>
</gene>